<dbReference type="PROSITE" id="PS51257">
    <property type="entry name" value="PROKAR_LIPOPROTEIN"/>
    <property type="match status" value="1"/>
</dbReference>
<dbReference type="Pfam" id="PF03009">
    <property type="entry name" value="GDPD"/>
    <property type="match status" value="1"/>
</dbReference>
<accession>A0ABW5CYL9</accession>
<keyword evidence="3" id="KW-1185">Reference proteome</keyword>
<dbReference type="EMBL" id="JBHUIM010000002">
    <property type="protein sequence ID" value="MFD2247104.1"/>
    <property type="molecule type" value="Genomic_DNA"/>
</dbReference>
<dbReference type="Gene3D" id="3.20.20.190">
    <property type="entry name" value="Phosphatidylinositol (PI) phosphodiesterase"/>
    <property type="match status" value="1"/>
</dbReference>
<evidence type="ECO:0000259" key="1">
    <source>
        <dbReference type="PROSITE" id="PS51704"/>
    </source>
</evidence>
<evidence type="ECO:0000313" key="2">
    <source>
        <dbReference type="EMBL" id="MFD2247104.1"/>
    </source>
</evidence>
<dbReference type="CDD" id="cd08566">
    <property type="entry name" value="GDPD_AtGDE_like"/>
    <property type="match status" value="1"/>
</dbReference>
<dbReference type="InterPro" id="IPR030395">
    <property type="entry name" value="GP_PDE_dom"/>
</dbReference>
<dbReference type="Proteomes" id="UP001597374">
    <property type="component" value="Unassembled WGS sequence"/>
</dbReference>
<dbReference type="PANTHER" id="PTHR46211:SF1">
    <property type="entry name" value="GLYCEROPHOSPHODIESTER PHOSPHODIESTERASE, CYTOPLASMIC"/>
    <property type="match status" value="1"/>
</dbReference>
<sequence>MEKRICRLLLSVVMLLVLAGCEKIDLNKIDNLNNGKILVIGHGGGGFQSYFNPLPDNSMAAINRAIEGLNADGVELDVQLTKDNQLVLYHDQQLPTLTNCYGCVTEATYAELKDCRYNHNAGTNLASGERLVLLEDVLARYATFARKPLIFLDIKMMNACNPAAEPTPLAFAAALSDLILKYDAQDWVFVESNSLDLLLLLQEEHPEFRLLLYTKEIDKDIEVAARNGFYGITTFNNLISKEQTKRAHQQNLMVNVLGVKSRTGLTEAIKKNPDGIQTDNIQLLAELLRRHGDD</sequence>
<proteinExistence type="predicted"/>
<organism evidence="2 3">
    <name type="scientific">Pontibacter ruber</name>
    <dbReference type="NCBI Taxonomy" id="1343895"/>
    <lineage>
        <taxon>Bacteria</taxon>
        <taxon>Pseudomonadati</taxon>
        <taxon>Bacteroidota</taxon>
        <taxon>Cytophagia</taxon>
        <taxon>Cytophagales</taxon>
        <taxon>Hymenobacteraceae</taxon>
        <taxon>Pontibacter</taxon>
    </lineage>
</organism>
<evidence type="ECO:0000313" key="3">
    <source>
        <dbReference type="Proteomes" id="UP001597374"/>
    </source>
</evidence>
<gene>
    <name evidence="2" type="ORF">ACFSKP_12610</name>
</gene>
<dbReference type="PANTHER" id="PTHR46211">
    <property type="entry name" value="GLYCEROPHOSPHORYL DIESTER PHOSPHODIESTERASE"/>
    <property type="match status" value="1"/>
</dbReference>
<dbReference type="InterPro" id="IPR017946">
    <property type="entry name" value="PLC-like_Pdiesterase_TIM-brl"/>
</dbReference>
<protein>
    <submittedName>
        <fullName evidence="2">Glycerophosphodiester phosphodiesterase</fullName>
    </submittedName>
</protein>
<comment type="caution">
    <text evidence="2">The sequence shown here is derived from an EMBL/GenBank/DDBJ whole genome shotgun (WGS) entry which is preliminary data.</text>
</comment>
<name>A0ABW5CYL9_9BACT</name>
<dbReference type="PROSITE" id="PS51704">
    <property type="entry name" value="GP_PDE"/>
    <property type="match status" value="1"/>
</dbReference>
<reference evidence="3" key="1">
    <citation type="journal article" date="2019" name="Int. J. Syst. Evol. Microbiol.">
        <title>The Global Catalogue of Microorganisms (GCM) 10K type strain sequencing project: providing services to taxonomists for standard genome sequencing and annotation.</title>
        <authorList>
            <consortium name="The Broad Institute Genomics Platform"/>
            <consortium name="The Broad Institute Genome Sequencing Center for Infectious Disease"/>
            <person name="Wu L."/>
            <person name="Ma J."/>
        </authorList>
    </citation>
    <scope>NUCLEOTIDE SEQUENCE [LARGE SCALE GENOMIC DNA]</scope>
    <source>
        <strain evidence="3">CGMCC 4.1782</strain>
    </source>
</reference>
<feature type="domain" description="GP-PDE" evidence="1">
    <location>
        <begin position="37"/>
        <end position="288"/>
    </location>
</feature>
<dbReference type="SUPFAM" id="SSF51695">
    <property type="entry name" value="PLC-like phosphodiesterases"/>
    <property type="match status" value="1"/>
</dbReference>
<dbReference type="RefSeq" id="WP_250432309.1">
    <property type="nucleotide sequence ID" value="NZ_JALPRR010000006.1"/>
</dbReference>